<organism evidence="9 10">
    <name type="scientific">Castilleja foliolosa</name>
    <dbReference type="NCBI Taxonomy" id="1961234"/>
    <lineage>
        <taxon>Eukaryota</taxon>
        <taxon>Viridiplantae</taxon>
        <taxon>Streptophyta</taxon>
        <taxon>Embryophyta</taxon>
        <taxon>Tracheophyta</taxon>
        <taxon>Spermatophyta</taxon>
        <taxon>Magnoliopsida</taxon>
        <taxon>eudicotyledons</taxon>
        <taxon>Gunneridae</taxon>
        <taxon>Pentapetalae</taxon>
        <taxon>asterids</taxon>
        <taxon>lamiids</taxon>
        <taxon>Lamiales</taxon>
        <taxon>Orobanchaceae</taxon>
        <taxon>Pedicularideae</taxon>
        <taxon>Castillejinae</taxon>
        <taxon>Castilleja</taxon>
    </lineage>
</organism>
<sequence length="468" mass="52326">MFLPKKMKPLKKIQMLKMSIFLVLSFTTFLLSSTPFPANLCLSLSCAATALLTIFPFLLTRRQPVFLLNYSCYKPPPHQKCSLEVAKSFIHRHASFTPSTVDFMLGIYLKSGLGDQTYAPPFIFDKNGVPTLKYAYQEAEEGIFAAVDKLLAKTLINPSTDIDVVIVTCGSFSPSPSLASLIVNRYKMRTDVKTYNLSGMGCSSGVIAVDTAARVLRSSGKVQNALVVITESITLNWYDGDSRPMLVTNCIFRVGCAATIVTNDPSFRRVAKMELVDSVRTHQGSDDSAYRAAYQEEDHKGNTGISLTKDLIRVAGVHLREHIKILAPRVLPLSELIRCIYSVLARNDKPLKHVVPDFTKAFRHMCIHTGGKAVIENVARVLELSDEVTEPARMSLNRFGNTSSSLVFYELAYFEAKKRAKKGDKMWMLAFGTGFKVGSLVWEWLQDSKQELDNPWMDCIQDYPLKAW</sequence>
<dbReference type="Pfam" id="PF08541">
    <property type="entry name" value="ACP_syn_III_C"/>
    <property type="match status" value="1"/>
</dbReference>
<comment type="pathway">
    <text evidence="1 6">Lipid metabolism; fatty acid biosynthesis.</text>
</comment>
<dbReference type="InterPro" id="IPR013747">
    <property type="entry name" value="ACP_syn_III_C"/>
</dbReference>
<dbReference type="InterPro" id="IPR012392">
    <property type="entry name" value="3-ktacl-CoA_syn"/>
</dbReference>
<dbReference type="Gene3D" id="3.40.47.10">
    <property type="match status" value="1"/>
</dbReference>
<dbReference type="SUPFAM" id="SSF53901">
    <property type="entry name" value="Thiolase-like"/>
    <property type="match status" value="2"/>
</dbReference>
<reference evidence="10" key="1">
    <citation type="journal article" date="2024" name="IScience">
        <title>Strigolactones Initiate the Formation of Haustorium-like Structures in Castilleja.</title>
        <authorList>
            <person name="Buerger M."/>
            <person name="Peterson D."/>
            <person name="Chory J."/>
        </authorList>
    </citation>
    <scope>NUCLEOTIDE SEQUENCE [LARGE SCALE GENOMIC DNA]</scope>
</reference>
<keyword evidence="4 6" id="KW-0012">Acyltransferase</keyword>
<dbReference type="PIRSF" id="PIRSF036417">
    <property type="entry name" value="3-ktacl-CoA_syn"/>
    <property type="match status" value="1"/>
</dbReference>
<keyword evidence="10" id="KW-1185">Reference proteome</keyword>
<comment type="caution">
    <text evidence="9">The sequence shown here is derived from an EMBL/GenBank/DDBJ whole genome shotgun (WGS) entry which is preliminary data.</text>
</comment>
<keyword evidence="3 6" id="KW-0808">Transferase</keyword>
<dbReference type="CDD" id="cd00831">
    <property type="entry name" value="CHS_like"/>
    <property type="match status" value="1"/>
</dbReference>
<comment type="catalytic activity">
    <reaction evidence="5">
        <text>a very-long-chain acyl-CoA + malonyl-CoA + H(+) = a very-long-chain 3-oxoacyl-CoA + CO2 + CoA</text>
        <dbReference type="Rhea" id="RHEA:32727"/>
        <dbReference type="ChEBI" id="CHEBI:15378"/>
        <dbReference type="ChEBI" id="CHEBI:16526"/>
        <dbReference type="ChEBI" id="CHEBI:57287"/>
        <dbReference type="ChEBI" id="CHEBI:57384"/>
        <dbReference type="ChEBI" id="CHEBI:90725"/>
        <dbReference type="ChEBI" id="CHEBI:90736"/>
        <dbReference type="EC" id="2.3.1.199"/>
    </reaction>
</comment>
<dbReference type="Proteomes" id="UP001632038">
    <property type="component" value="Unassembled WGS sequence"/>
</dbReference>
<dbReference type="InterPro" id="IPR016039">
    <property type="entry name" value="Thiolase-like"/>
</dbReference>
<accession>A0ABD3EL76</accession>
<evidence type="ECO:0000313" key="9">
    <source>
        <dbReference type="EMBL" id="KAL3655168.1"/>
    </source>
</evidence>
<proteinExistence type="inferred from homology"/>
<evidence type="ECO:0000256" key="4">
    <source>
        <dbReference type="ARBA" id="ARBA00023315"/>
    </source>
</evidence>
<dbReference type="PANTHER" id="PTHR31561">
    <property type="entry name" value="3-KETOACYL-COA SYNTHASE"/>
    <property type="match status" value="1"/>
</dbReference>
<comment type="similarity">
    <text evidence="2 6">Belongs to the thiolase-like superfamily. Chalcone/stilbene synthases family.</text>
</comment>
<gene>
    <name evidence="9" type="ORF">CASFOL_000954</name>
</gene>
<protein>
    <recommendedName>
        <fullName evidence="6">3-ketoacyl-CoA synthase</fullName>
        <ecNumber evidence="6">2.3.1.-</ecNumber>
    </recommendedName>
</protein>
<evidence type="ECO:0000256" key="1">
    <source>
        <dbReference type="ARBA" id="ARBA00005194"/>
    </source>
</evidence>
<feature type="domain" description="FAE" evidence="7">
    <location>
        <begin position="59"/>
        <end position="346"/>
    </location>
</feature>
<dbReference type="EC" id="2.3.1.-" evidence="6"/>
<dbReference type="EMBL" id="JAVIJP010000002">
    <property type="protein sequence ID" value="KAL3655168.1"/>
    <property type="molecule type" value="Genomic_DNA"/>
</dbReference>
<dbReference type="GO" id="GO:0009922">
    <property type="term" value="F:fatty acid elongase activity"/>
    <property type="evidence" value="ECO:0007669"/>
    <property type="project" value="UniProtKB-EC"/>
</dbReference>
<evidence type="ECO:0000256" key="3">
    <source>
        <dbReference type="ARBA" id="ARBA00022679"/>
    </source>
</evidence>
<dbReference type="InterPro" id="IPR013601">
    <property type="entry name" value="FAE1_typ3_polyketide_synth"/>
</dbReference>
<evidence type="ECO:0000313" key="10">
    <source>
        <dbReference type="Proteomes" id="UP001632038"/>
    </source>
</evidence>
<evidence type="ECO:0000256" key="2">
    <source>
        <dbReference type="ARBA" id="ARBA00005531"/>
    </source>
</evidence>
<name>A0ABD3EL76_9LAMI</name>
<dbReference type="AlphaFoldDB" id="A0ABD3EL76"/>
<dbReference type="Pfam" id="PF08392">
    <property type="entry name" value="FAE1_CUT1_RppA"/>
    <property type="match status" value="1"/>
</dbReference>
<feature type="domain" description="Beta-ketoacyl-[acyl-carrier-protein] synthase III C-terminal" evidence="8">
    <location>
        <begin position="363"/>
        <end position="444"/>
    </location>
</feature>
<evidence type="ECO:0000259" key="8">
    <source>
        <dbReference type="Pfam" id="PF08541"/>
    </source>
</evidence>
<evidence type="ECO:0000256" key="6">
    <source>
        <dbReference type="PIRNR" id="PIRNR036417"/>
    </source>
</evidence>
<evidence type="ECO:0000256" key="5">
    <source>
        <dbReference type="ARBA" id="ARBA00047375"/>
    </source>
</evidence>
<evidence type="ECO:0000259" key="7">
    <source>
        <dbReference type="Pfam" id="PF08392"/>
    </source>
</evidence>